<evidence type="ECO:0000256" key="1">
    <source>
        <dbReference type="SAM" id="MobiDB-lite"/>
    </source>
</evidence>
<organism evidence="2 3">
    <name type="scientific">Hymenolepis diminuta</name>
    <name type="common">Rat tapeworm</name>
    <dbReference type="NCBI Taxonomy" id="6216"/>
    <lineage>
        <taxon>Eukaryota</taxon>
        <taxon>Metazoa</taxon>
        <taxon>Spiralia</taxon>
        <taxon>Lophotrochozoa</taxon>
        <taxon>Platyhelminthes</taxon>
        <taxon>Cestoda</taxon>
        <taxon>Eucestoda</taxon>
        <taxon>Cyclophyllidea</taxon>
        <taxon>Hymenolepididae</taxon>
        <taxon>Hymenolepis</taxon>
    </lineage>
</organism>
<gene>
    <name evidence="2" type="ORF">WMSIL1_LOCUS11403</name>
</gene>
<dbReference type="EMBL" id="CABIJS010000544">
    <property type="protein sequence ID" value="VUZ53042.1"/>
    <property type="molecule type" value="Genomic_DNA"/>
</dbReference>
<protein>
    <submittedName>
        <fullName evidence="2">Uncharacterized protein</fullName>
    </submittedName>
</protein>
<sequence length="195" mass="21183">MKSNNTGGGGGGSSGGYSRRAAEVSLAEAAHTDKLMRSSAAADRSAYRSTCQSPPGTQMGRYHIRDSFRGRCSCELGCHIGGGCCQAFNENSTYYQPSSSLCPECQQQQQMQQHHQQMVDTCCQQCSSRHVTTHRCQPSHASMSHAAHASCSCEDCNASYREQEPPCRLPPSSYQRNAQPKSPFAEEDTTSQTCP</sequence>
<name>A0A564Z0P8_HYMDI</name>
<dbReference type="AlphaFoldDB" id="A0A564Z0P8"/>
<accession>A0A564Z0P8</accession>
<evidence type="ECO:0000313" key="3">
    <source>
        <dbReference type="Proteomes" id="UP000321570"/>
    </source>
</evidence>
<feature type="region of interest" description="Disordered" evidence="1">
    <location>
        <begin position="161"/>
        <end position="195"/>
    </location>
</feature>
<proteinExistence type="predicted"/>
<dbReference type="Proteomes" id="UP000321570">
    <property type="component" value="Unassembled WGS sequence"/>
</dbReference>
<reference evidence="2 3" key="1">
    <citation type="submission" date="2019-07" db="EMBL/GenBank/DDBJ databases">
        <authorList>
            <person name="Jastrzebski P J."/>
            <person name="Paukszto L."/>
            <person name="Jastrzebski P J."/>
        </authorList>
    </citation>
    <scope>NUCLEOTIDE SEQUENCE [LARGE SCALE GENOMIC DNA]</scope>
    <source>
        <strain evidence="2 3">WMS-il1</strain>
    </source>
</reference>
<evidence type="ECO:0000313" key="2">
    <source>
        <dbReference type="EMBL" id="VUZ53042.1"/>
    </source>
</evidence>
<feature type="non-terminal residue" evidence="2">
    <location>
        <position position="195"/>
    </location>
</feature>
<keyword evidence="3" id="KW-1185">Reference proteome</keyword>